<dbReference type="InterPro" id="IPR011009">
    <property type="entry name" value="Kinase-like_dom_sf"/>
</dbReference>
<dbReference type="GO" id="GO:0004674">
    <property type="term" value="F:protein serine/threonine kinase activity"/>
    <property type="evidence" value="ECO:0007669"/>
    <property type="project" value="TreeGrafter"/>
</dbReference>
<proteinExistence type="predicted"/>
<feature type="region of interest" description="Disordered" evidence="1">
    <location>
        <begin position="1"/>
        <end position="147"/>
    </location>
</feature>
<evidence type="ECO:0000313" key="3">
    <source>
        <dbReference type="EMBL" id="ETN69181.1"/>
    </source>
</evidence>
<dbReference type="PROSITE" id="PS50011">
    <property type="entry name" value="PROTEIN_KINASE_DOM"/>
    <property type="match status" value="1"/>
</dbReference>
<feature type="compositionally biased region" description="Low complexity" evidence="1">
    <location>
        <begin position="69"/>
        <end position="78"/>
    </location>
</feature>
<dbReference type="PANTHER" id="PTHR24359">
    <property type="entry name" value="SERINE/THREONINE-PROTEIN KINASE SBK1"/>
    <property type="match status" value="1"/>
</dbReference>
<keyword evidence="4" id="KW-1185">Reference proteome</keyword>
<feature type="compositionally biased region" description="Acidic residues" evidence="1">
    <location>
        <begin position="23"/>
        <end position="32"/>
    </location>
</feature>
<dbReference type="SUPFAM" id="SSF56112">
    <property type="entry name" value="Protein kinase-like (PK-like)"/>
    <property type="match status" value="1"/>
</dbReference>
<feature type="compositionally biased region" description="Low complexity" evidence="1">
    <location>
        <begin position="100"/>
        <end position="117"/>
    </location>
</feature>
<dbReference type="EMBL" id="KI669154">
    <property type="protein sequence ID" value="ETN69181.1"/>
    <property type="molecule type" value="Genomic_DNA"/>
</dbReference>
<reference evidence="4" key="1">
    <citation type="journal article" date="2014" name="Nat. Genet.">
        <title>Genome of the human hookworm Necator americanus.</title>
        <authorList>
            <person name="Tang Y.T."/>
            <person name="Gao X."/>
            <person name="Rosa B.A."/>
            <person name="Abubucker S."/>
            <person name="Hallsworth-Pepin K."/>
            <person name="Martin J."/>
            <person name="Tyagi R."/>
            <person name="Heizer E."/>
            <person name="Zhang X."/>
            <person name="Bhonagiri-Palsikar V."/>
            <person name="Minx P."/>
            <person name="Warren W.C."/>
            <person name="Wang Q."/>
            <person name="Zhan B."/>
            <person name="Hotez P.J."/>
            <person name="Sternberg P.W."/>
            <person name="Dougall A."/>
            <person name="Gaze S.T."/>
            <person name="Mulvenna J."/>
            <person name="Sotillo J."/>
            <person name="Ranganathan S."/>
            <person name="Rabelo E.M."/>
            <person name="Wilson R.K."/>
            <person name="Felgner P.L."/>
            <person name="Bethony J."/>
            <person name="Hawdon J.M."/>
            <person name="Gasser R.B."/>
            <person name="Loukas A."/>
            <person name="Mitreva M."/>
        </authorList>
    </citation>
    <scope>NUCLEOTIDE SEQUENCE [LARGE SCALE GENOMIC DNA]</scope>
</reference>
<evidence type="ECO:0000313" key="4">
    <source>
        <dbReference type="Proteomes" id="UP000053676"/>
    </source>
</evidence>
<dbReference type="Proteomes" id="UP000053676">
    <property type="component" value="Unassembled WGS sequence"/>
</dbReference>
<feature type="compositionally biased region" description="Low complexity" evidence="1">
    <location>
        <begin position="131"/>
        <end position="146"/>
    </location>
</feature>
<dbReference type="KEGG" id="nai:NECAME_15470"/>
<dbReference type="PANTHER" id="PTHR24359:SF1">
    <property type="entry name" value="INHIBITOR OF NUCLEAR FACTOR KAPPA-B KINASE EPSILON SUBUNIT HOMOLOG 1-RELATED"/>
    <property type="match status" value="1"/>
</dbReference>
<protein>
    <recommendedName>
        <fullName evidence="2">Protein kinase domain-containing protein</fullName>
    </recommendedName>
</protein>
<sequence>MERLGRVWTRISARRPTLPSVDPVDDDDDDDLPDTKNAVFEMFSHSTASNHRKSEGVNANRPRGSMDASTRLSSSSPQRRLRSPIPARSTNVGIPLPKTSLDSSASPPSKSLAVPVKTSKNVNRVGEKHSSSTNEESTSASPSSTSFHRVMKEDAKLTDFGLTRKVDATVKYLEYVNNYHAPELCETVVNEVLTVNKSTDIWALGVIFYYCMRGRFPWQKASIMCKPYWEWEQWLKRKNPTLPKRWTPFSEKALKLMKKTLTPRIKDRWTAKDMRKCIAKEKLLKPVKGDDNDVFVYVPSEFVKHEGNAKGDGKKKSTLQHWINTTLSAMAEISEQVVSARDD</sequence>
<dbReference type="InterPro" id="IPR000719">
    <property type="entry name" value="Prot_kinase_dom"/>
</dbReference>
<dbReference type="GO" id="GO:0005524">
    <property type="term" value="F:ATP binding"/>
    <property type="evidence" value="ECO:0007669"/>
    <property type="project" value="InterPro"/>
</dbReference>
<accession>W2SJY2</accession>
<evidence type="ECO:0000259" key="2">
    <source>
        <dbReference type="PROSITE" id="PS50011"/>
    </source>
</evidence>
<dbReference type="Pfam" id="PF00069">
    <property type="entry name" value="Pkinase"/>
    <property type="match status" value="1"/>
</dbReference>
<gene>
    <name evidence="3" type="ORF">NECAME_15470</name>
</gene>
<organism evidence="3 4">
    <name type="scientific">Necator americanus</name>
    <name type="common">Human hookworm</name>
    <dbReference type="NCBI Taxonomy" id="51031"/>
    <lineage>
        <taxon>Eukaryota</taxon>
        <taxon>Metazoa</taxon>
        <taxon>Ecdysozoa</taxon>
        <taxon>Nematoda</taxon>
        <taxon>Chromadorea</taxon>
        <taxon>Rhabditida</taxon>
        <taxon>Rhabditina</taxon>
        <taxon>Rhabditomorpha</taxon>
        <taxon>Strongyloidea</taxon>
        <taxon>Ancylostomatidae</taxon>
        <taxon>Bunostominae</taxon>
        <taxon>Necator</taxon>
    </lineage>
</organism>
<dbReference type="AlphaFoldDB" id="W2SJY2"/>
<name>W2SJY2_NECAM</name>
<feature type="domain" description="Protein kinase" evidence="2">
    <location>
        <begin position="1"/>
        <end position="284"/>
    </location>
</feature>
<evidence type="ECO:0000256" key="1">
    <source>
        <dbReference type="SAM" id="MobiDB-lite"/>
    </source>
</evidence>
<dbReference type="Gene3D" id="1.10.510.10">
    <property type="entry name" value="Transferase(Phosphotransferase) domain 1"/>
    <property type="match status" value="1"/>
</dbReference>
<dbReference type="OrthoDB" id="6513151at2759"/>